<reference evidence="2" key="1">
    <citation type="submission" date="2022-10" db="EMBL/GenBank/DDBJ databases">
        <title>Whole genome sequencing of three plant growth promoting bacteria isolated from Vachellia tortilis subsp. raddiana in Morocco.</title>
        <authorList>
            <person name="Hnini M."/>
            <person name="Zouagui R."/>
            <person name="Zouagui H."/>
            <person name="Chemao Elfihri M.-W."/>
            <person name="Ibrahimi A."/>
            <person name="Sbabou L."/>
            <person name="Aurag J."/>
        </authorList>
    </citation>
    <scope>NUCLEOTIDE SEQUENCE</scope>
    <source>
        <strain evidence="2">LMR678</strain>
    </source>
</reference>
<name>A0ABT4KCS8_9HYPH</name>
<protein>
    <submittedName>
        <fullName evidence="2">Phosphoribosyltransferase family protein</fullName>
    </submittedName>
</protein>
<dbReference type="GO" id="GO:0016757">
    <property type="term" value="F:glycosyltransferase activity"/>
    <property type="evidence" value="ECO:0007669"/>
    <property type="project" value="UniProtKB-KW"/>
</dbReference>
<keyword evidence="3" id="KW-1185">Reference proteome</keyword>
<dbReference type="Proteomes" id="UP001079430">
    <property type="component" value="Unassembled WGS sequence"/>
</dbReference>
<proteinExistence type="predicted"/>
<keyword evidence="2" id="KW-0328">Glycosyltransferase</keyword>
<evidence type="ECO:0000259" key="1">
    <source>
        <dbReference type="Pfam" id="PF00156"/>
    </source>
</evidence>
<evidence type="ECO:0000313" key="3">
    <source>
        <dbReference type="Proteomes" id="UP001079430"/>
    </source>
</evidence>
<dbReference type="InterPro" id="IPR029057">
    <property type="entry name" value="PRTase-like"/>
</dbReference>
<dbReference type="SUPFAM" id="SSF53271">
    <property type="entry name" value="PRTase-like"/>
    <property type="match status" value="1"/>
</dbReference>
<dbReference type="CDD" id="cd06223">
    <property type="entry name" value="PRTases_typeI"/>
    <property type="match status" value="1"/>
</dbReference>
<accession>A0ABT4KCS8</accession>
<dbReference type="EMBL" id="JAPVOI010000003">
    <property type="protein sequence ID" value="MCZ4089176.1"/>
    <property type="molecule type" value="Genomic_DNA"/>
</dbReference>
<keyword evidence="2" id="KW-0808">Transferase</keyword>
<dbReference type="Gene3D" id="3.40.50.2020">
    <property type="match status" value="1"/>
</dbReference>
<organism evidence="2 3">
    <name type="scientific">Sinorhizobium psoraleae</name>
    <dbReference type="NCBI Taxonomy" id="520838"/>
    <lineage>
        <taxon>Bacteria</taxon>
        <taxon>Pseudomonadati</taxon>
        <taxon>Pseudomonadota</taxon>
        <taxon>Alphaproteobacteria</taxon>
        <taxon>Hyphomicrobiales</taxon>
        <taxon>Rhizobiaceae</taxon>
        <taxon>Sinorhizobium/Ensifer group</taxon>
        <taxon>Sinorhizobium</taxon>
    </lineage>
</organism>
<gene>
    <name evidence="2" type="ORF">O3W52_03580</name>
</gene>
<dbReference type="Pfam" id="PF00156">
    <property type="entry name" value="Pribosyltran"/>
    <property type="match status" value="1"/>
</dbReference>
<evidence type="ECO:0000313" key="2">
    <source>
        <dbReference type="EMBL" id="MCZ4089176.1"/>
    </source>
</evidence>
<dbReference type="InterPro" id="IPR000836">
    <property type="entry name" value="PRTase_dom"/>
</dbReference>
<dbReference type="RefSeq" id="WP_269275589.1">
    <property type="nucleotide sequence ID" value="NZ_JAPVOI010000003.1"/>
</dbReference>
<sequence length="335" mass="37584">MQYRSIADMNATIAKNLHRLPGDIDLVVGIPRSGILAANLVSLTANIQMTDLDSFMAGKVFSCGITKRSTLLERPFDEMRRVLVLDDSINGGSAMREARIKVATAGIARDKVIFAAVYGTYERYEEADLVFEVVPQPRLFQWNLMHHKFLEQSCVDIDGVLCLDPTNDENDDGPAYLRFLAEACPLHVPTRKIASLVTSRLEKYRPQTEAWLARRGIQYGELVMLDLPSKEERQRLAAHGRFKADIYRRSDAILFIESEHDQAVNIAKLSGKPVLCLETQEMITPASALVRERLKEAKTAEGRHAMLKAAARVMLGERGYEALKSQVKKAGLIWQ</sequence>
<comment type="caution">
    <text evidence="2">The sequence shown here is derived from an EMBL/GenBank/DDBJ whole genome shotgun (WGS) entry which is preliminary data.</text>
</comment>
<feature type="domain" description="Phosphoribosyltransferase" evidence="1">
    <location>
        <begin position="6"/>
        <end position="129"/>
    </location>
</feature>